<keyword evidence="2" id="KW-0472">Membrane</keyword>
<dbReference type="InterPro" id="IPR000620">
    <property type="entry name" value="EamA_dom"/>
</dbReference>
<keyword evidence="5" id="KW-1185">Reference proteome</keyword>
<evidence type="ECO:0000256" key="1">
    <source>
        <dbReference type="ARBA" id="ARBA00007362"/>
    </source>
</evidence>
<dbReference type="HOGENOM" id="CLU_080675_0_0_9"/>
<feature type="transmembrane region" description="Helical" evidence="2">
    <location>
        <begin position="249"/>
        <end position="269"/>
    </location>
</feature>
<dbReference type="EMBL" id="ACBY02000054">
    <property type="protein sequence ID" value="EFB74841.1"/>
    <property type="molecule type" value="Genomic_DNA"/>
</dbReference>
<comment type="caution">
    <text evidence="4">The sequence shown here is derived from an EMBL/GenBank/DDBJ whole genome shotgun (WGS) entry which is preliminary data.</text>
</comment>
<feature type="domain" description="EamA" evidence="3">
    <location>
        <begin position="43"/>
        <end position="171"/>
    </location>
</feature>
<organism evidence="4 5">
    <name type="scientific">Subdoligranulum variabile DSM 15176</name>
    <dbReference type="NCBI Taxonomy" id="411471"/>
    <lineage>
        <taxon>Bacteria</taxon>
        <taxon>Bacillati</taxon>
        <taxon>Bacillota</taxon>
        <taxon>Clostridia</taxon>
        <taxon>Eubacteriales</taxon>
        <taxon>Oscillospiraceae</taxon>
        <taxon>Subdoligranulum</taxon>
    </lineage>
</organism>
<evidence type="ECO:0000259" key="3">
    <source>
        <dbReference type="Pfam" id="PF00892"/>
    </source>
</evidence>
<feature type="transmembrane region" description="Helical" evidence="2">
    <location>
        <begin position="186"/>
        <end position="208"/>
    </location>
</feature>
<evidence type="ECO:0000256" key="2">
    <source>
        <dbReference type="SAM" id="Phobius"/>
    </source>
</evidence>
<evidence type="ECO:0000313" key="5">
    <source>
        <dbReference type="Proteomes" id="UP000003438"/>
    </source>
</evidence>
<comment type="similarity">
    <text evidence="1">Belongs to the EamA transporter family.</text>
</comment>
<gene>
    <name evidence="4" type="ORF">SUBVAR_06821</name>
</gene>
<accession>D1PQZ4</accession>
<feature type="transmembrane region" description="Helical" evidence="2">
    <location>
        <begin position="275"/>
        <end position="297"/>
    </location>
</feature>
<sequence length="321" mass="34319">MLGRAGGFFGENAAGARPADGFLLPARCTIIEAFVKQERRLPMIFLVLALLFSAVLALVLKYLNTGSPYGVYFVNYITCTLLAFAAMEPKALYNGDATPCWLGGITGLIYLASLCANGYSIHKNGAILSSVFTRLGVLVPIVLSVALFGERPTLLQGLGVVLAVAAAVLMNGLPGKPAASSPQNRIFLLPLVLTLLLNGAADAMSKVFTQLGRRQDDGLFMFYIFLFAGLATLALLVKEHRPLTPRDVFFGVLVGVPNFLSSRLLLAALTQLPAFLVYPSYSVGVILVISVASFFLFRERLNGRQMGAAGMILAALVLLNL</sequence>
<keyword evidence="2" id="KW-1133">Transmembrane helix</keyword>
<dbReference type="eggNOG" id="COG2076">
    <property type="taxonomic scope" value="Bacteria"/>
</dbReference>
<dbReference type="SUPFAM" id="SSF103481">
    <property type="entry name" value="Multidrug resistance efflux transporter EmrE"/>
    <property type="match status" value="2"/>
</dbReference>
<keyword evidence="2" id="KW-0812">Transmembrane</keyword>
<protein>
    <submittedName>
        <fullName evidence="4">Membrane protein</fullName>
    </submittedName>
</protein>
<evidence type="ECO:0000313" key="4">
    <source>
        <dbReference type="EMBL" id="EFB74841.1"/>
    </source>
</evidence>
<feature type="domain" description="EamA" evidence="3">
    <location>
        <begin position="193"/>
        <end position="320"/>
    </location>
</feature>
<dbReference type="Gene3D" id="1.10.3730.20">
    <property type="match status" value="1"/>
</dbReference>
<dbReference type="InterPro" id="IPR037185">
    <property type="entry name" value="EmrE-like"/>
</dbReference>
<feature type="transmembrane region" description="Helical" evidence="2">
    <location>
        <begin position="131"/>
        <end position="148"/>
    </location>
</feature>
<proteinExistence type="inferred from homology"/>
<feature type="transmembrane region" description="Helical" evidence="2">
    <location>
        <begin position="99"/>
        <end position="119"/>
    </location>
</feature>
<name>D1PQZ4_9FIRM</name>
<dbReference type="Pfam" id="PF00892">
    <property type="entry name" value="EamA"/>
    <property type="match status" value="2"/>
</dbReference>
<reference evidence="4" key="1">
    <citation type="submission" date="2009-12" db="EMBL/GenBank/DDBJ databases">
        <authorList>
            <person name="Weinstock G."/>
            <person name="Sodergren E."/>
            <person name="Clifton S."/>
            <person name="Fulton L."/>
            <person name="Fulton B."/>
            <person name="Courtney L."/>
            <person name="Fronick C."/>
            <person name="Harrison M."/>
            <person name="Strong C."/>
            <person name="Farmer C."/>
            <person name="Delahaunty K."/>
            <person name="Markovic C."/>
            <person name="Hall O."/>
            <person name="Minx P."/>
            <person name="Tomlinson C."/>
            <person name="Mitreva M."/>
            <person name="Nelson J."/>
            <person name="Hou S."/>
            <person name="Wollam A."/>
            <person name="Pepin K.H."/>
            <person name="Johnson M."/>
            <person name="Bhonagiri V."/>
            <person name="Nash W.E."/>
            <person name="Warren W."/>
            <person name="Chinwalla A."/>
            <person name="Mardis E.R."/>
            <person name="Wilson R.K."/>
        </authorList>
    </citation>
    <scope>NUCLEOTIDE SEQUENCE [LARGE SCALE GENOMIC DNA]</scope>
    <source>
        <strain evidence="4">DSM 15176</strain>
    </source>
</reference>
<feature type="transmembrane region" description="Helical" evidence="2">
    <location>
        <begin position="70"/>
        <end position="87"/>
    </location>
</feature>
<dbReference type="STRING" id="411471.SUBVAR_06821"/>
<dbReference type="Proteomes" id="UP000003438">
    <property type="component" value="Unassembled WGS sequence"/>
</dbReference>
<feature type="transmembrane region" description="Helical" evidence="2">
    <location>
        <begin position="220"/>
        <end position="237"/>
    </location>
</feature>
<feature type="transmembrane region" description="Helical" evidence="2">
    <location>
        <begin position="43"/>
        <end position="63"/>
    </location>
</feature>
<feature type="transmembrane region" description="Helical" evidence="2">
    <location>
        <begin position="154"/>
        <end position="174"/>
    </location>
</feature>
<dbReference type="GO" id="GO:0016020">
    <property type="term" value="C:membrane"/>
    <property type="evidence" value="ECO:0007669"/>
    <property type="project" value="InterPro"/>
</dbReference>
<dbReference type="AlphaFoldDB" id="D1PQZ4"/>